<name>A0A0N7LQS8_9RHOB</name>
<dbReference type="Pfam" id="PF04391">
    <property type="entry name" value="DUF533"/>
    <property type="match status" value="1"/>
</dbReference>
<evidence type="ECO:0000256" key="1">
    <source>
        <dbReference type="SAM" id="MobiDB-lite"/>
    </source>
</evidence>
<evidence type="ECO:0008006" key="4">
    <source>
        <dbReference type="Google" id="ProtNLM"/>
    </source>
</evidence>
<gene>
    <name evidence="2" type="ORF">RUA4292_03050</name>
</gene>
<dbReference type="CDD" id="cd07178">
    <property type="entry name" value="terB_like_YebE"/>
    <property type="match status" value="1"/>
</dbReference>
<dbReference type="InterPro" id="IPR007486">
    <property type="entry name" value="YebE"/>
</dbReference>
<dbReference type="InterPro" id="IPR029024">
    <property type="entry name" value="TerB-like"/>
</dbReference>
<dbReference type="Gene3D" id="1.10.3680.10">
    <property type="entry name" value="TerB-like"/>
    <property type="match status" value="1"/>
</dbReference>
<evidence type="ECO:0000313" key="3">
    <source>
        <dbReference type="Proteomes" id="UP000050783"/>
    </source>
</evidence>
<feature type="compositionally biased region" description="Polar residues" evidence="1">
    <location>
        <begin position="109"/>
        <end position="122"/>
    </location>
</feature>
<dbReference type="GeneID" id="55494226"/>
<dbReference type="RefSeq" id="WP_058278353.1">
    <property type="nucleotide sequence ID" value="NZ_CYPU01000049.1"/>
</dbReference>
<dbReference type="SUPFAM" id="SSF158682">
    <property type="entry name" value="TerB-like"/>
    <property type="match status" value="1"/>
</dbReference>
<evidence type="ECO:0000313" key="2">
    <source>
        <dbReference type="EMBL" id="CUH48860.1"/>
    </source>
</evidence>
<reference evidence="2 3" key="1">
    <citation type="submission" date="2015-09" db="EMBL/GenBank/DDBJ databases">
        <authorList>
            <consortium name="Swine Surveillance"/>
        </authorList>
    </citation>
    <scope>NUCLEOTIDE SEQUENCE [LARGE SCALE GENOMIC DNA]</scope>
    <source>
        <strain evidence="2 3">CECT 4292</strain>
    </source>
</reference>
<feature type="compositionally biased region" description="Gly residues" evidence="1">
    <location>
        <begin position="24"/>
        <end position="34"/>
    </location>
</feature>
<accession>A0A0N7LQS8</accession>
<feature type="region of interest" description="Disordered" evidence="1">
    <location>
        <begin position="92"/>
        <end position="132"/>
    </location>
</feature>
<dbReference type="AlphaFoldDB" id="A0A0N7LQS8"/>
<organism evidence="2 3">
    <name type="scientific">Ruegeria atlantica</name>
    <dbReference type="NCBI Taxonomy" id="81569"/>
    <lineage>
        <taxon>Bacteria</taxon>
        <taxon>Pseudomonadati</taxon>
        <taxon>Pseudomonadota</taxon>
        <taxon>Alphaproteobacteria</taxon>
        <taxon>Rhodobacterales</taxon>
        <taxon>Roseobacteraceae</taxon>
        <taxon>Ruegeria</taxon>
    </lineage>
</organism>
<sequence>MSLVNTLAKAAIGIALAKGVSGMMSGGASRGGGPSVVRDSGGSSPYGGPQPKGEAAREGDFTDLLGQMLGSSGPRGRGSLGGALEELSQISTDRFSGPSGASRPFGKPSQGSFGDMLNNSLDTYGKEKTGPSREQEELAGILLRALIQAAKADGRIDASEKEQMLQHLGELDRAELDFVNAELAKPIDVAALVRDVPREAAGQVYMMSVMGIDLDTKKEAKYLHELSRALDLDPDMVNAIHDRMGEPRLYR</sequence>
<dbReference type="Proteomes" id="UP000050783">
    <property type="component" value="Unassembled WGS sequence"/>
</dbReference>
<dbReference type="EMBL" id="CYPU01000049">
    <property type="protein sequence ID" value="CUH48860.1"/>
    <property type="molecule type" value="Genomic_DNA"/>
</dbReference>
<protein>
    <recommendedName>
        <fullName evidence="4">Inner membrane protein YebE</fullName>
    </recommendedName>
</protein>
<feature type="region of interest" description="Disordered" evidence="1">
    <location>
        <begin position="23"/>
        <end position="57"/>
    </location>
</feature>
<proteinExistence type="predicted"/>
<feature type="compositionally biased region" description="Low complexity" evidence="1">
    <location>
        <begin position="35"/>
        <end position="53"/>
    </location>
</feature>
<dbReference type="OrthoDB" id="7866618at2"/>